<dbReference type="PANTHER" id="PTHR35093:SF8">
    <property type="entry name" value="OUTER MEMBRANE PROTEIN NMB0088-RELATED"/>
    <property type="match status" value="1"/>
</dbReference>
<keyword evidence="7" id="KW-0998">Cell outer membrane</keyword>
<keyword evidence="5" id="KW-0732">Signal</keyword>
<name>A0A1H0B7T0_9BACT</name>
<dbReference type="EMBL" id="FNIN01000002">
    <property type="protein sequence ID" value="SDN41709.1"/>
    <property type="molecule type" value="Genomic_DNA"/>
</dbReference>
<dbReference type="AlphaFoldDB" id="A0A1H0B7T0"/>
<gene>
    <name evidence="8" type="ORF">SAMN04488516_10272</name>
</gene>
<dbReference type="Gene3D" id="2.40.160.60">
    <property type="entry name" value="Outer membrane protein transport protein (OMPP1/FadL/TodX)"/>
    <property type="match status" value="1"/>
</dbReference>
<dbReference type="SUPFAM" id="SSF56935">
    <property type="entry name" value="Porins"/>
    <property type="match status" value="1"/>
</dbReference>
<keyword evidence="9" id="KW-1185">Reference proteome</keyword>
<evidence type="ECO:0000256" key="2">
    <source>
        <dbReference type="ARBA" id="ARBA00008163"/>
    </source>
</evidence>
<dbReference type="GO" id="GO:0009279">
    <property type="term" value="C:cell outer membrane"/>
    <property type="evidence" value="ECO:0007669"/>
    <property type="project" value="UniProtKB-SubCell"/>
</dbReference>
<evidence type="ECO:0000256" key="3">
    <source>
        <dbReference type="ARBA" id="ARBA00022452"/>
    </source>
</evidence>
<sequence>MKKSWLFAVLWCLVMAQVCSGAGFALYEWSARGNALGGTLIGRADDPSAIAYNPAGITQLKGTHVLGGVTAIAPDVTVKVKGEDSTSEKNNVFLVPHVYAVQQLNDRYWLGVGEFTRFGLATDFPSNWPGRYNSYYAEIKSYSIVPCLAIKLTDNLSFAFGLEGMYFDFTKKKMKDLTTLGIVEDMDSQVHGKSFNYGFNVSFHYVPVKWLKIGFIYRSQIQHRLSGRATFDRPAALVLIHSTWFRDTDVQGDITLPDSYALGITFYPFDKLSIEGDVVYTRWSCYDKLVIEYGDDLTPPLGNTQTSSKKDWKDVWRFQFGIEYKATTNLSLRASYVYDQSPIPDEHVDYLLPANNRHLFGAGIGYKANNWSVDFSYNYLMYEDRDVDGRNDGVKDGKFTDGKAHLVGLSVSYKF</sequence>
<evidence type="ECO:0000256" key="7">
    <source>
        <dbReference type="ARBA" id="ARBA00023237"/>
    </source>
</evidence>
<dbReference type="InterPro" id="IPR005017">
    <property type="entry name" value="OMPP1/FadL/TodX"/>
</dbReference>
<evidence type="ECO:0000256" key="5">
    <source>
        <dbReference type="ARBA" id="ARBA00022729"/>
    </source>
</evidence>
<evidence type="ECO:0000313" key="9">
    <source>
        <dbReference type="Proteomes" id="UP000199602"/>
    </source>
</evidence>
<dbReference type="STRING" id="206665.SAMN04488516_10272"/>
<evidence type="ECO:0000256" key="6">
    <source>
        <dbReference type="ARBA" id="ARBA00023136"/>
    </source>
</evidence>
<evidence type="ECO:0000256" key="4">
    <source>
        <dbReference type="ARBA" id="ARBA00022692"/>
    </source>
</evidence>
<organism evidence="8 9">
    <name type="scientific">Desulfonauticus submarinus</name>
    <dbReference type="NCBI Taxonomy" id="206665"/>
    <lineage>
        <taxon>Bacteria</taxon>
        <taxon>Pseudomonadati</taxon>
        <taxon>Thermodesulfobacteriota</taxon>
        <taxon>Desulfovibrionia</taxon>
        <taxon>Desulfovibrionales</taxon>
        <taxon>Desulfonauticaceae</taxon>
        <taxon>Desulfonauticus</taxon>
    </lineage>
</organism>
<keyword evidence="4" id="KW-0812">Transmembrane</keyword>
<keyword evidence="3" id="KW-1134">Transmembrane beta strand</keyword>
<reference evidence="8 9" key="1">
    <citation type="submission" date="2016-10" db="EMBL/GenBank/DDBJ databases">
        <authorList>
            <person name="de Groot N.N."/>
        </authorList>
    </citation>
    <scope>NUCLEOTIDE SEQUENCE [LARGE SCALE GENOMIC DNA]</scope>
    <source>
        <strain evidence="8 9">DSM 15269</strain>
    </source>
</reference>
<proteinExistence type="inferred from homology"/>
<accession>A0A1H0B7T0</accession>
<evidence type="ECO:0000313" key="8">
    <source>
        <dbReference type="EMBL" id="SDN41709.1"/>
    </source>
</evidence>
<dbReference type="RefSeq" id="WP_092063075.1">
    <property type="nucleotide sequence ID" value="NZ_FNIN01000002.1"/>
</dbReference>
<dbReference type="Pfam" id="PF03349">
    <property type="entry name" value="Toluene_X"/>
    <property type="match status" value="1"/>
</dbReference>
<comment type="subcellular location">
    <subcellularLocation>
        <location evidence="1">Cell outer membrane</location>
        <topology evidence="1">Multi-pass membrane protein</topology>
    </subcellularLocation>
</comment>
<evidence type="ECO:0000256" key="1">
    <source>
        <dbReference type="ARBA" id="ARBA00004571"/>
    </source>
</evidence>
<dbReference type="OrthoDB" id="9922at2"/>
<dbReference type="Proteomes" id="UP000199602">
    <property type="component" value="Unassembled WGS sequence"/>
</dbReference>
<keyword evidence="6" id="KW-0472">Membrane</keyword>
<protein>
    <submittedName>
        <fullName evidence="8">Long-chain fatty acid transport protein</fullName>
    </submittedName>
</protein>
<dbReference type="PANTHER" id="PTHR35093">
    <property type="entry name" value="OUTER MEMBRANE PROTEIN NMB0088-RELATED"/>
    <property type="match status" value="1"/>
</dbReference>
<dbReference type="GO" id="GO:0015483">
    <property type="term" value="F:long-chain fatty acid transporting porin activity"/>
    <property type="evidence" value="ECO:0007669"/>
    <property type="project" value="TreeGrafter"/>
</dbReference>
<comment type="similarity">
    <text evidence="2">Belongs to the OmpP1/FadL family.</text>
</comment>